<dbReference type="PANTHER" id="PTHR13355">
    <property type="entry name" value="GLUCOSAMINE 6-PHOSPHATE N-ACETYLTRANSFERASE"/>
    <property type="match status" value="1"/>
</dbReference>
<dbReference type="Proteomes" id="UP000051679">
    <property type="component" value="Unassembled WGS sequence"/>
</dbReference>
<dbReference type="InterPro" id="IPR016181">
    <property type="entry name" value="Acyl_CoA_acyltransferase"/>
</dbReference>
<dbReference type="RefSeq" id="WP_056976056.1">
    <property type="nucleotide sequence ID" value="NZ_AYYO01000044.1"/>
</dbReference>
<protein>
    <recommendedName>
        <fullName evidence="1">N-acetyltransferase domain-containing protein</fullName>
    </recommendedName>
</protein>
<dbReference type="GO" id="GO:0004343">
    <property type="term" value="F:glucosamine 6-phosphate N-acetyltransferase activity"/>
    <property type="evidence" value="ECO:0007669"/>
    <property type="project" value="TreeGrafter"/>
</dbReference>
<dbReference type="Gene3D" id="3.40.630.30">
    <property type="match status" value="1"/>
</dbReference>
<dbReference type="CDD" id="cd04301">
    <property type="entry name" value="NAT_SF"/>
    <property type="match status" value="1"/>
</dbReference>
<dbReference type="InterPro" id="IPR039143">
    <property type="entry name" value="GNPNAT1-like"/>
</dbReference>
<dbReference type="PROSITE" id="PS51186">
    <property type="entry name" value="GNAT"/>
    <property type="match status" value="1"/>
</dbReference>
<dbReference type="OrthoDB" id="9796171at2"/>
<accession>A0A0R1ZID5</accession>
<dbReference type="SUPFAM" id="SSF55729">
    <property type="entry name" value="Acyl-CoA N-acyltransferases (Nat)"/>
    <property type="match status" value="1"/>
</dbReference>
<dbReference type="AlphaFoldDB" id="A0A0R1ZID5"/>
<evidence type="ECO:0000313" key="3">
    <source>
        <dbReference type="Proteomes" id="UP000051679"/>
    </source>
</evidence>
<dbReference type="EMBL" id="AYYO01000044">
    <property type="protein sequence ID" value="KRM54705.1"/>
    <property type="molecule type" value="Genomic_DNA"/>
</dbReference>
<dbReference type="Pfam" id="PF13673">
    <property type="entry name" value="Acetyltransf_10"/>
    <property type="match status" value="1"/>
</dbReference>
<gene>
    <name evidence="2" type="ORF">FC18_GL002119</name>
</gene>
<feature type="domain" description="N-acetyltransferase" evidence="1">
    <location>
        <begin position="1"/>
        <end position="143"/>
    </location>
</feature>
<evidence type="ECO:0000313" key="2">
    <source>
        <dbReference type="EMBL" id="KRM54705.1"/>
    </source>
</evidence>
<comment type="caution">
    <text evidence="2">The sequence shown here is derived from an EMBL/GenBank/DDBJ whole genome shotgun (WGS) entry which is preliminary data.</text>
</comment>
<dbReference type="PATRIC" id="fig|1291052.5.peg.2182"/>
<sequence>MYDLQMGSAPWLRAAAIYLRMQVFVLERTIKIEDEFDKNDVPGVVYAVIFDGKEPVATGRFLREGDDAARLTRIATRADHRGQHLGTQIICALERHAQDLHIHDLQIHAEVTAIPFYTSLGYHAIGPVYEEDGVPCRVLARML</sequence>
<proteinExistence type="predicted"/>
<name>A0A0R1ZID5_9LACO</name>
<dbReference type="PANTHER" id="PTHR13355:SF11">
    <property type="entry name" value="GLUCOSAMINE 6-PHOSPHATE N-ACETYLTRANSFERASE"/>
    <property type="match status" value="1"/>
</dbReference>
<keyword evidence="3" id="KW-1185">Reference proteome</keyword>
<organism evidence="2 3">
    <name type="scientific">Lacticaseibacillus sharpeae JCM 1186 = DSM 20505</name>
    <dbReference type="NCBI Taxonomy" id="1291052"/>
    <lineage>
        <taxon>Bacteria</taxon>
        <taxon>Bacillati</taxon>
        <taxon>Bacillota</taxon>
        <taxon>Bacilli</taxon>
        <taxon>Lactobacillales</taxon>
        <taxon>Lactobacillaceae</taxon>
        <taxon>Lacticaseibacillus</taxon>
    </lineage>
</organism>
<evidence type="ECO:0000259" key="1">
    <source>
        <dbReference type="PROSITE" id="PS51186"/>
    </source>
</evidence>
<dbReference type="STRING" id="1291052.FC18_GL002119"/>
<dbReference type="InterPro" id="IPR000182">
    <property type="entry name" value="GNAT_dom"/>
</dbReference>
<reference evidence="2 3" key="1">
    <citation type="journal article" date="2015" name="Genome Announc.">
        <title>Expanding the biotechnology potential of lactobacilli through comparative genomics of 213 strains and associated genera.</title>
        <authorList>
            <person name="Sun Z."/>
            <person name="Harris H.M."/>
            <person name="McCann A."/>
            <person name="Guo C."/>
            <person name="Argimon S."/>
            <person name="Zhang W."/>
            <person name="Yang X."/>
            <person name="Jeffery I.B."/>
            <person name="Cooney J.C."/>
            <person name="Kagawa T.F."/>
            <person name="Liu W."/>
            <person name="Song Y."/>
            <person name="Salvetti E."/>
            <person name="Wrobel A."/>
            <person name="Rasinkangas P."/>
            <person name="Parkhill J."/>
            <person name="Rea M.C."/>
            <person name="O'Sullivan O."/>
            <person name="Ritari J."/>
            <person name="Douillard F.P."/>
            <person name="Paul Ross R."/>
            <person name="Yang R."/>
            <person name="Briner A.E."/>
            <person name="Felis G.E."/>
            <person name="de Vos W.M."/>
            <person name="Barrangou R."/>
            <person name="Klaenhammer T.R."/>
            <person name="Caufield P.W."/>
            <person name="Cui Y."/>
            <person name="Zhang H."/>
            <person name="O'Toole P.W."/>
        </authorList>
    </citation>
    <scope>NUCLEOTIDE SEQUENCE [LARGE SCALE GENOMIC DNA]</scope>
    <source>
        <strain evidence="2 3">DSM 20505</strain>
    </source>
</reference>